<keyword evidence="2" id="KW-0472">Membrane</keyword>
<keyword evidence="2" id="KW-1133">Transmembrane helix</keyword>
<dbReference type="EMBL" id="CP090896">
    <property type="protein sequence ID" value="ULT82703.1"/>
    <property type="molecule type" value="Genomic_DNA"/>
</dbReference>
<feature type="transmembrane region" description="Helical" evidence="2">
    <location>
        <begin position="138"/>
        <end position="157"/>
    </location>
</feature>
<protein>
    <submittedName>
        <fullName evidence="3">Uncharacterized protein</fullName>
    </submittedName>
</protein>
<evidence type="ECO:0000256" key="1">
    <source>
        <dbReference type="SAM" id="Coils"/>
    </source>
</evidence>
<dbReference type="Proteomes" id="UP000827892">
    <property type="component" value="Chromosome X"/>
</dbReference>
<accession>A0AAE9CVG3</accession>
<proteinExistence type="predicted"/>
<feature type="transmembrane region" description="Helical" evidence="2">
    <location>
        <begin position="39"/>
        <end position="59"/>
    </location>
</feature>
<feature type="transmembrane region" description="Helical" evidence="2">
    <location>
        <begin position="71"/>
        <end position="88"/>
    </location>
</feature>
<gene>
    <name evidence="3" type="ORF">L3Y34_012148</name>
</gene>
<sequence>MSRNERNMKKKEAKEKVEAAAKEKQEKIAAAKQETEESVWYYTFLIQICAVFYHLLCYGSSNDKNPLTSENLVAAVVIAIANLVSLYLSQQNSIAFESIQDYVVLCQIGWVMNMCSKLPSDQILFCRTTPEKLTLKCIYYFIMMIITFAQMRHYYLYNKYMNKDHEKLKKFKK</sequence>
<organism evidence="3 4">
    <name type="scientific">Caenorhabditis briggsae</name>
    <dbReference type="NCBI Taxonomy" id="6238"/>
    <lineage>
        <taxon>Eukaryota</taxon>
        <taxon>Metazoa</taxon>
        <taxon>Ecdysozoa</taxon>
        <taxon>Nematoda</taxon>
        <taxon>Chromadorea</taxon>
        <taxon>Rhabditida</taxon>
        <taxon>Rhabditina</taxon>
        <taxon>Rhabditomorpha</taxon>
        <taxon>Rhabditoidea</taxon>
        <taxon>Rhabditidae</taxon>
        <taxon>Peloderinae</taxon>
        <taxon>Caenorhabditis</taxon>
    </lineage>
</organism>
<name>A0AAE9CVG3_CAEBR</name>
<evidence type="ECO:0000313" key="3">
    <source>
        <dbReference type="EMBL" id="ULT82703.1"/>
    </source>
</evidence>
<dbReference type="AlphaFoldDB" id="A0AAE9CVG3"/>
<keyword evidence="2" id="KW-0812">Transmembrane</keyword>
<evidence type="ECO:0000256" key="2">
    <source>
        <dbReference type="SAM" id="Phobius"/>
    </source>
</evidence>
<reference evidence="3 4" key="1">
    <citation type="submission" date="2022-05" db="EMBL/GenBank/DDBJ databases">
        <title>Chromosome-level reference genomes for two strains of Caenorhabditis briggsae: an improved platform for comparative genomics.</title>
        <authorList>
            <person name="Stevens L."/>
            <person name="Andersen E.C."/>
        </authorList>
    </citation>
    <scope>NUCLEOTIDE SEQUENCE [LARGE SCALE GENOMIC DNA]</scope>
    <source>
        <strain evidence="3">QX1410_ONT</strain>
        <tissue evidence="3">Whole-organism</tissue>
    </source>
</reference>
<keyword evidence="1" id="KW-0175">Coiled coil</keyword>
<feature type="coiled-coil region" evidence="1">
    <location>
        <begin position="3"/>
        <end position="37"/>
    </location>
</feature>
<evidence type="ECO:0000313" key="4">
    <source>
        <dbReference type="Proteomes" id="UP000827892"/>
    </source>
</evidence>